<organism evidence="2 4">
    <name type="scientific">Pseudodesulfovibrio indicus</name>
    <dbReference type="NCBI Taxonomy" id="1716143"/>
    <lineage>
        <taxon>Bacteria</taxon>
        <taxon>Pseudomonadati</taxon>
        <taxon>Thermodesulfobacteriota</taxon>
        <taxon>Desulfovibrionia</taxon>
        <taxon>Desulfovibrionales</taxon>
        <taxon>Desulfovibrionaceae</taxon>
    </lineage>
</organism>
<accession>A0A140D8Y2</accession>
<keyword evidence="3" id="KW-1185">Reference proteome</keyword>
<evidence type="ECO:0000313" key="3">
    <source>
        <dbReference type="Proteomes" id="UP000055611"/>
    </source>
</evidence>
<sequence length="86" mass="9300">MERKTLCIKPAEDGLVVRDPRTMEPLPSYGKVVPDTSFWRRRLRDGGVEKTTAEAIANGVKAAQAAQTKAKAAEAKAKAATSETKE</sequence>
<dbReference type="EMBL" id="CP014206">
    <property type="protein sequence ID" value="AMK09649.1"/>
    <property type="molecule type" value="Genomic_DNA"/>
</dbReference>
<gene>
    <name evidence="1" type="ORF">AWY79_00265</name>
    <name evidence="2" type="ORF">EDC59_11375</name>
</gene>
<dbReference type="Proteomes" id="UP000295506">
    <property type="component" value="Unassembled WGS sequence"/>
</dbReference>
<dbReference type="KEGG" id="dej:AWY79_00265"/>
<dbReference type="RefSeq" id="WP_133987418.1">
    <property type="nucleotide sequence ID" value="NZ_CP014206.1"/>
</dbReference>
<protein>
    <submittedName>
        <fullName evidence="2">Uncharacterized protein DUF2635</fullName>
    </submittedName>
</protein>
<dbReference type="OrthoDB" id="5460329at2"/>
<evidence type="ECO:0000313" key="2">
    <source>
        <dbReference type="EMBL" id="TDT86399.1"/>
    </source>
</evidence>
<dbReference type="Proteomes" id="UP000055611">
    <property type="component" value="Chromosome"/>
</dbReference>
<dbReference type="Pfam" id="PF10948">
    <property type="entry name" value="DUF2635"/>
    <property type="match status" value="1"/>
</dbReference>
<dbReference type="AlphaFoldDB" id="A0A140D8Y2"/>
<proteinExistence type="predicted"/>
<evidence type="ECO:0000313" key="4">
    <source>
        <dbReference type="Proteomes" id="UP000295506"/>
    </source>
</evidence>
<name>A0A140D8Y2_9BACT</name>
<dbReference type="InterPro" id="IPR024400">
    <property type="entry name" value="DUF2635"/>
</dbReference>
<dbReference type="EMBL" id="SOBK01000013">
    <property type="protein sequence ID" value="TDT86399.1"/>
    <property type="molecule type" value="Genomic_DNA"/>
</dbReference>
<reference evidence="1 3" key="1">
    <citation type="journal article" date="2016" name="Front. Microbiol.">
        <title>Genome Sequence of the Piezophilic, Mesophilic Sulfate-Reducing Bacterium Desulfovibrio indicus J2T.</title>
        <authorList>
            <person name="Cao J."/>
            <person name="Maignien L."/>
            <person name="Shao Z."/>
            <person name="Alain K."/>
            <person name="Jebbar M."/>
        </authorList>
    </citation>
    <scope>NUCLEOTIDE SEQUENCE [LARGE SCALE GENOMIC DNA]</scope>
    <source>
        <strain evidence="1 3">J2</strain>
    </source>
</reference>
<reference evidence="2 4" key="2">
    <citation type="submission" date="2019-03" db="EMBL/GenBank/DDBJ databases">
        <title>Genomic Encyclopedia of Type Strains, Phase IV (KMG-IV): sequencing the most valuable type-strain genomes for metagenomic binning, comparative biology and taxonomic classification.</title>
        <authorList>
            <person name="Goeker M."/>
        </authorList>
    </citation>
    <scope>NUCLEOTIDE SEQUENCE [LARGE SCALE GENOMIC DNA]</scope>
    <source>
        <strain evidence="2 4">DSM 101483</strain>
    </source>
</reference>
<evidence type="ECO:0000313" key="1">
    <source>
        <dbReference type="EMBL" id="AMK09649.1"/>
    </source>
</evidence>